<feature type="non-terminal residue" evidence="3">
    <location>
        <position position="402"/>
    </location>
</feature>
<dbReference type="SUPFAM" id="SSF54001">
    <property type="entry name" value="Cysteine proteinases"/>
    <property type="match status" value="1"/>
</dbReference>
<dbReference type="Pfam" id="PF00112">
    <property type="entry name" value="Peptidase_C1"/>
    <property type="match status" value="1"/>
</dbReference>
<dbReference type="InterPro" id="IPR025660">
    <property type="entry name" value="Pept_his_AS"/>
</dbReference>
<dbReference type="GO" id="GO:0008234">
    <property type="term" value="F:cysteine-type peptidase activity"/>
    <property type="evidence" value="ECO:0007669"/>
    <property type="project" value="InterPro"/>
</dbReference>
<dbReference type="InterPro" id="IPR013128">
    <property type="entry name" value="Peptidase_C1A"/>
</dbReference>
<reference evidence="3" key="1">
    <citation type="journal article" date="2014" name="Front. Microbiol.">
        <title>High frequency of phylogenetically diverse reductive dehalogenase-homologous genes in deep subseafloor sedimentary metagenomes.</title>
        <authorList>
            <person name="Kawai M."/>
            <person name="Futagami T."/>
            <person name="Toyoda A."/>
            <person name="Takaki Y."/>
            <person name="Nishi S."/>
            <person name="Hori S."/>
            <person name="Arai W."/>
            <person name="Tsubouchi T."/>
            <person name="Morono Y."/>
            <person name="Uchiyama I."/>
            <person name="Ito T."/>
            <person name="Fujiyama A."/>
            <person name="Inagaki F."/>
            <person name="Takami H."/>
        </authorList>
    </citation>
    <scope>NUCLEOTIDE SEQUENCE</scope>
    <source>
        <strain evidence="3">Expedition CK06-06</strain>
    </source>
</reference>
<comment type="similarity">
    <text evidence="1">Belongs to the peptidase C1 family.</text>
</comment>
<protein>
    <recommendedName>
        <fullName evidence="2">Peptidase C1A papain C-terminal domain-containing protein</fullName>
    </recommendedName>
</protein>
<dbReference type="InterPro" id="IPR000668">
    <property type="entry name" value="Peptidase_C1A_C"/>
</dbReference>
<feature type="non-terminal residue" evidence="3">
    <location>
        <position position="1"/>
    </location>
</feature>
<organism evidence="3">
    <name type="scientific">marine sediment metagenome</name>
    <dbReference type="NCBI Taxonomy" id="412755"/>
    <lineage>
        <taxon>unclassified sequences</taxon>
        <taxon>metagenomes</taxon>
        <taxon>ecological metagenomes</taxon>
    </lineage>
</organism>
<dbReference type="PRINTS" id="PR00705">
    <property type="entry name" value="PAPAIN"/>
</dbReference>
<dbReference type="CDD" id="cd02619">
    <property type="entry name" value="Peptidase_C1"/>
    <property type="match status" value="1"/>
</dbReference>
<dbReference type="InterPro" id="IPR000169">
    <property type="entry name" value="Pept_cys_AS"/>
</dbReference>
<dbReference type="GO" id="GO:0006508">
    <property type="term" value="P:proteolysis"/>
    <property type="evidence" value="ECO:0007669"/>
    <property type="project" value="InterPro"/>
</dbReference>
<feature type="domain" description="Peptidase C1A papain C-terminal" evidence="2">
    <location>
        <begin position="74"/>
        <end position="296"/>
    </location>
</feature>
<dbReference type="PROSITE" id="PS00639">
    <property type="entry name" value="THIOL_PROTEASE_HIS"/>
    <property type="match status" value="1"/>
</dbReference>
<accession>X0YIP3</accession>
<dbReference type="InterPro" id="IPR038765">
    <property type="entry name" value="Papain-like_cys_pep_sf"/>
</dbReference>
<dbReference type="InterPro" id="IPR040528">
    <property type="entry name" value="Lectin-like"/>
</dbReference>
<dbReference type="AlphaFoldDB" id="X0YIP3"/>
<dbReference type="PROSITE" id="PS00139">
    <property type="entry name" value="THIOL_PROTEASE_CYS"/>
    <property type="match status" value="1"/>
</dbReference>
<dbReference type="EMBL" id="BART01008620">
    <property type="protein sequence ID" value="GAG55815.1"/>
    <property type="molecule type" value="Genomic_DNA"/>
</dbReference>
<sequence length="402" mass="44810">ASFLTVGPVFAGEKELTLSPINPQFQEYMDLVRAREAPELITTEGYYLGLIPAPLDVSHTRGLSVIPVAKKVSYPASYDLRTLGRLTPIKDQGNCGSCWAFASYGSFESWILGEEGVTWDFSENNLKNCHGFNWTGCEGGNRWMSTAYLARWDGPINETDDPYHAYEEACTLGLEEKRHLEAVLFIPDRAWSSDNDNIKQAVMDYGAMYTGMYYDSACYNETNYTYHYSGTEWSNHAIAIVGWDDNFDRTLFNNLYPPGNGAWIVRNSWGTGWGESGYFYISYYDSNIGTDNASFINAEEPDDYSIYQYDPLGNVLDFGYGTTTAWGANIFTATSSKKLTSVCFYAATVNTSYEVYIYDTFSGGSFWGLLGSKTGTLAHPGYHTVYLGSPISLTNGDDFAVV</sequence>
<dbReference type="Gene3D" id="3.90.70.10">
    <property type="entry name" value="Cysteine proteinases"/>
    <property type="match status" value="1"/>
</dbReference>
<proteinExistence type="inferred from homology"/>
<gene>
    <name evidence="3" type="ORF">S01H4_19342</name>
</gene>
<evidence type="ECO:0000256" key="1">
    <source>
        <dbReference type="ARBA" id="ARBA00008455"/>
    </source>
</evidence>
<evidence type="ECO:0000259" key="2">
    <source>
        <dbReference type="SMART" id="SM00645"/>
    </source>
</evidence>
<dbReference type="PANTHER" id="PTHR12411">
    <property type="entry name" value="CYSTEINE PROTEASE FAMILY C1-RELATED"/>
    <property type="match status" value="1"/>
</dbReference>
<comment type="caution">
    <text evidence="3">The sequence shown here is derived from an EMBL/GenBank/DDBJ whole genome shotgun (WGS) entry which is preliminary data.</text>
</comment>
<name>X0YIP3_9ZZZZ</name>
<dbReference type="Pfam" id="PF18560">
    <property type="entry name" value="Lectin_like"/>
    <property type="match status" value="1"/>
</dbReference>
<dbReference type="SMART" id="SM00645">
    <property type="entry name" value="Pept_C1"/>
    <property type="match status" value="1"/>
</dbReference>
<evidence type="ECO:0000313" key="3">
    <source>
        <dbReference type="EMBL" id="GAG55815.1"/>
    </source>
</evidence>